<evidence type="ECO:0000313" key="3">
    <source>
        <dbReference type="Proteomes" id="UP001328107"/>
    </source>
</evidence>
<evidence type="ECO:0000256" key="1">
    <source>
        <dbReference type="SAM" id="MobiDB-lite"/>
    </source>
</evidence>
<protein>
    <submittedName>
        <fullName evidence="2">Uncharacterized protein</fullName>
    </submittedName>
</protein>
<dbReference type="EMBL" id="BTRK01000001">
    <property type="protein sequence ID" value="GMR31779.1"/>
    <property type="molecule type" value="Genomic_DNA"/>
</dbReference>
<evidence type="ECO:0000313" key="2">
    <source>
        <dbReference type="EMBL" id="GMR31779.1"/>
    </source>
</evidence>
<dbReference type="AlphaFoldDB" id="A0AAN4Z1W7"/>
<name>A0AAN4Z1W7_9BILA</name>
<dbReference type="Proteomes" id="UP001328107">
    <property type="component" value="Unassembled WGS sequence"/>
</dbReference>
<sequence>GVRKHKYAAKTLRRKPKERKKFPVRILKYRSSARMTRRRRIHKSPTRTDPSEQKEERKKEKEREKEEEYMVTLENGDRESRDLHRLRRLCFCWDLYECLSGN</sequence>
<feature type="compositionally biased region" description="Basic and acidic residues" evidence="1">
    <location>
        <begin position="49"/>
        <end position="68"/>
    </location>
</feature>
<proteinExistence type="predicted"/>
<feature type="non-terminal residue" evidence="2">
    <location>
        <position position="1"/>
    </location>
</feature>
<feature type="compositionally biased region" description="Basic residues" evidence="1">
    <location>
        <begin position="1"/>
        <end position="23"/>
    </location>
</feature>
<comment type="caution">
    <text evidence="2">The sequence shown here is derived from an EMBL/GenBank/DDBJ whole genome shotgun (WGS) entry which is preliminary data.</text>
</comment>
<reference evidence="3" key="1">
    <citation type="submission" date="2022-10" db="EMBL/GenBank/DDBJ databases">
        <title>Genome assembly of Pristionchus species.</title>
        <authorList>
            <person name="Yoshida K."/>
            <person name="Sommer R.J."/>
        </authorList>
    </citation>
    <scope>NUCLEOTIDE SEQUENCE [LARGE SCALE GENOMIC DNA]</scope>
    <source>
        <strain evidence="3">RS5460</strain>
    </source>
</reference>
<accession>A0AAN4Z1W7</accession>
<gene>
    <name evidence="2" type="ORF">PMAYCL1PPCAC_01974</name>
</gene>
<feature type="non-terminal residue" evidence="2">
    <location>
        <position position="102"/>
    </location>
</feature>
<feature type="compositionally biased region" description="Basic residues" evidence="1">
    <location>
        <begin position="35"/>
        <end position="45"/>
    </location>
</feature>
<feature type="region of interest" description="Disordered" evidence="1">
    <location>
        <begin position="1"/>
        <end position="71"/>
    </location>
</feature>
<organism evidence="2 3">
    <name type="scientific">Pristionchus mayeri</name>
    <dbReference type="NCBI Taxonomy" id="1317129"/>
    <lineage>
        <taxon>Eukaryota</taxon>
        <taxon>Metazoa</taxon>
        <taxon>Ecdysozoa</taxon>
        <taxon>Nematoda</taxon>
        <taxon>Chromadorea</taxon>
        <taxon>Rhabditida</taxon>
        <taxon>Rhabditina</taxon>
        <taxon>Diplogasteromorpha</taxon>
        <taxon>Diplogasteroidea</taxon>
        <taxon>Neodiplogasteridae</taxon>
        <taxon>Pristionchus</taxon>
    </lineage>
</organism>
<keyword evidence="3" id="KW-1185">Reference proteome</keyword>